<protein>
    <submittedName>
        <fullName evidence="2">Putative cytotoxin-like protein</fullName>
    </submittedName>
</protein>
<proteinExistence type="evidence at transcript level"/>
<dbReference type="SUPFAM" id="SSF56973">
    <property type="entry name" value="Aerolisin/ETX pore-forming domain"/>
    <property type="match status" value="1"/>
</dbReference>
<accession>A0A0K8RKM9</accession>
<reference evidence="2" key="1">
    <citation type="submission" date="2012-12" db="EMBL/GenBank/DDBJ databases">
        <title>Identification and characterization of a phenylalanine ammonia-lyase gene family in Isatis indigotica Fort.</title>
        <authorList>
            <person name="Liu Q."/>
            <person name="Chen J."/>
            <person name="Zhou X."/>
            <person name="Di P."/>
            <person name="Xiao Y."/>
            <person name="Xuan H."/>
            <person name="Zhang L."/>
            <person name="Chen W."/>
        </authorList>
    </citation>
    <scope>NUCLEOTIDE SEQUENCE</scope>
    <source>
        <tissue evidence="2">Salivary gland</tissue>
    </source>
</reference>
<organism evidence="2">
    <name type="scientific">Ixodes ricinus</name>
    <name type="common">Common tick</name>
    <name type="synonym">Acarus ricinus</name>
    <dbReference type="NCBI Taxonomy" id="34613"/>
    <lineage>
        <taxon>Eukaryota</taxon>
        <taxon>Metazoa</taxon>
        <taxon>Ecdysozoa</taxon>
        <taxon>Arthropoda</taxon>
        <taxon>Chelicerata</taxon>
        <taxon>Arachnida</taxon>
        <taxon>Acari</taxon>
        <taxon>Parasitiformes</taxon>
        <taxon>Ixodida</taxon>
        <taxon>Ixodoidea</taxon>
        <taxon>Ixodidae</taxon>
        <taxon>Ixodinae</taxon>
        <taxon>Ixodes</taxon>
    </lineage>
</organism>
<dbReference type="PANTHER" id="PTHR34007:SF1">
    <property type="entry name" value="AEROLYSIN-LIKE PROTEIN-RELATED"/>
    <property type="match status" value="1"/>
</dbReference>
<dbReference type="Gene3D" id="2.170.15.10">
    <property type="entry name" value="Proaerolysin, chain A, domain 3"/>
    <property type="match status" value="1"/>
</dbReference>
<evidence type="ECO:0000256" key="1">
    <source>
        <dbReference type="SAM" id="SignalP"/>
    </source>
</evidence>
<feature type="signal peptide" evidence="1">
    <location>
        <begin position="1"/>
        <end position="20"/>
    </location>
</feature>
<dbReference type="Pfam" id="PF03318">
    <property type="entry name" value="ETX_MTX2"/>
    <property type="match status" value="1"/>
</dbReference>
<keyword evidence="1" id="KW-0732">Signal</keyword>
<dbReference type="AlphaFoldDB" id="A0A0K8RKM9"/>
<name>A0A0K8RKM9_IXORI</name>
<dbReference type="EMBL" id="GADI01002166">
    <property type="protein sequence ID" value="JAA71642.1"/>
    <property type="molecule type" value="mRNA"/>
</dbReference>
<dbReference type="InterPro" id="IPR004991">
    <property type="entry name" value="Aerolysin-like"/>
</dbReference>
<feature type="chain" id="PRO_5005518473" evidence="1">
    <location>
        <begin position="21"/>
        <end position="232"/>
    </location>
</feature>
<dbReference type="PANTHER" id="PTHR34007">
    <property type="entry name" value="AEROLYSIN-LIKE PROTEIN-RELATED"/>
    <property type="match status" value="1"/>
</dbReference>
<dbReference type="InterPro" id="IPR053280">
    <property type="entry name" value="Aerolysin-like_pore-former"/>
</dbReference>
<sequence length="232" mass="25673">MSVVLGVLSFVLSQLLFVKGEGHAYFPTGNEDKPIREKELQFNLQDVVMVYLYQQAKKTGANLWDMDVMGENSARPKNNNYPPVKARMSELTFGKAEIVSTKPLVAYSQLFHNGQPDRNETATINKQIKHHNTYAYTVDRGIDTGLSGEWSAGLPDVVGATTEISLKFSTLWGSTETTTTETTYSLNQVVNIPPESTVQVQLLIAEEVVNVPWTATMSLKGYFAGQFEKNGG</sequence>
<evidence type="ECO:0000313" key="2">
    <source>
        <dbReference type="EMBL" id="JAA71642.1"/>
    </source>
</evidence>